<comment type="similarity">
    <text evidence="2">Belongs to the cytochrome P450 family.</text>
</comment>
<sequence>MSRSRVSPGVAYLTRGLLSVIFPTASSVIIVGRLACLQGFSVSPWLLSAMTLGAVPLGFAAYVFVDEISQRRKATRLGARLVPRIQGKWPGNLDKLVNVILTLEVEYLGQPNSGPTLNYRCLWEDYIVTTEPQHVKTILVTDFHNYVKGAKFREAADSILGTGVFNSDGNLRRAFRLHRTMTRPFFTHDRISHFEIFDRHANRAIALAKDRFRMDLAIDFQDLISRFTLDSASEFLFGDCIDSLSVELPFPDNTLQSTNSKPRPGDNAAAFTNAFSQAQHAISRRVIIGAAWPMTEILADSTAQHMKVVDKFLDPILEAALRRHSTAAKSDADETAEDQTFLDHLVKLTSDFKIVKDETLNILLAGRDTTASTLTSAIYLLAMHPEILSRLREEIISKVGPTRMPTYGDIKEMKYIQAVLNETMRLFPAV</sequence>
<dbReference type="GO" id="GO:0016705">
    <property type="term" value="F:oxidoreductase activity, acting on paired donors, with incorporation or reduction of molecular oxygen"/>
    <property type="evidence" value="ECO:0007669"/>
    <property type="project" value="InterPro"/>
</dbReference>
<keyword evidence="8" id="KW-1133">Transmembrane helix</keyword>
<protein>
    <submittedName>
        <fullName evidence="9">Cytochrome P450</fullName>
    </submittedName>
</protein>
<keyword evidence="10" id="KW-1185">Reference proteome</keyword>
<dbReference type="Pfam" id="PF00067">
    <property type="entry name" value="p450"/>
    <property type="match status" value="1"/>
</dbReference>
<dbReference type="Gene3D" id="1.10.630.10">
    <property type="entry name" value="Cytochrome P450"/>
    <property type="match status" value="1"/>
</dbReference>
<gene>
    <name evidence="9" type="ORF">F5147DRAFT_701779</name>
</gene>
<evidence type="ECO:0000256" key="3">
    <source>
        <dbReference type="ARBA" id="ARBA00022617"/>
    </source>
</evidence>
<comment type="caution">
    <text evidence="9">The sequence shown here is derived from an EMBL/GenBank/DDBJ whole genome shotgun (WGS) entry which is preliminary data.</text>
</comment>
<dbReference type="GO" id="GO:0004497">
    <property type="term" value="F:monooxygenase activity"/>
    <property type="evidence" value="ECO:0007669"/>
    <property type="project" value="UniProtKB-KW"/>
</dbReference>
<comment type="cofactor">
    <cofactor evidence="1">
        <name>heme</name>
        <dbReference type="ChEBI" id="CHEBI:30413"/>
    </cofactor>
</comment>
<evidence type="ECO:0000256" key="2">
    <source>
        <dbReference type="ARBA" id="ARBA00010617"/>
    </source>
</evidence>
<accession>A0A9P7F4K0</accession>
<evidence type="ECO:0000256" key="8">
    <source>
        <dbReference type="SAM" id="Phobius"/>
    </source>
</evidence>
<evidence type="ECO:0000256" key="7">
    <source>
        <dbReference type="ARBA" id="ARBA00023033"/>
    </source>
</evidence>
<keyword evidence="3" id="KW-0349">Heme</keyword>
<feature type="transmembrane region" description="Helical" evidence="8">
    <location>
        <begin position="12"/>
        <end position="32"/>
    </location>
</feature>
<keyword evidence="7" id="KW-0503">Monooxygenase</keyword>
<evidence type="ECO:0000256" key="6">
    <source>
        <dbReference type="ARBA" id="ARBA00023004"/>
    </source>
</evidence>
<evidence type="ECO:0000256" key="1">
    <source>
        <dbReference type="ARBA" id="ARBA00001971"/>
    </source>
</evidence>
<dbReference type="Proteomes" id="UP000823399">
    <property type="component" value="Unassembled WGS sequence"/>
</dbReference>
<dbReference type="InterPro" id="IPR047146">
    <property type="entry name" value="Cyt_P450_E_CYP52_fungi"/>
</dbReference>
<keyword evidence="6" id="KW-0408">Iron</keyword>
<dbReference type="InterPro" id="IPR002401">
    <property type="entry name" value="Cyt_P450_E_grp-I"/>
</dbReference>
<dbReference type="GeneID" id="64700011"/>
<dbReference type="GO" id="GO:0020037">
    <property type="term" value="F:heme binding"/>
    <property type="evidence" value="ECO:0007669"/>
    <property type="project" value="InterPro"/>
</dbReference>
<dbReference type="EMBL" id="JABBWM010000037">
    <property type="protein sequence ID" value="KAG2105762.1"/>
    <property type="molecule type" value="Genomic_DNA"/>
</dbReference>
<evidence type="ECO:0000313" key="10">
    <source>
        <dbReference type="Proteomes" id="UP000823399"/>
    </source>
</evidence>
<dbReference type="OrthoDB" id="1470350at2759"/>
<dbReference type="InterPro" id="IPR036396">
    <property type="entry name" value="Cyt_P450_sf"/>
</dbReference>
<feature type="transmembrane region" description="Helical" evidence="8">
    <location>
        <begin position="44"/>
        <end position="65"/>
    </location>
</feature>
<reference evidence="9" key="1">
    <citation type="journal article" date="2020" name="New Phytol.">
        <title>Comparative genomics reveals dynamic genome evolution in host specialist ectomycorrhizal fungi.</title>
        <authorList>
            <person name="Lofgren L.A."/>
            <person name="Nguyen N.H."/>
            <person name="Vilgalys R."/>
            <person name="Ruytinx J."/>
            <person name="Liao H.L."/>
            <person name="Branco S."/>
            <person name="Kuo A."/>
            <person name="LaButti K."/>
            <person name="Lipzen A."/>
            <person name="Andreopoulos W."/>
            <person name="Pangilinan J."/>
            <person name="Riley R."/>
            <person name="Hundley H."/>
            <person name="Na H."/>
            <person name="Barry K."/>
            <person name="Grigoriev I.V."/>
            <person name="Stajich J.E."/>
            <person name="Kennedy P.G."/>
        </authorList>
    </citation>
    <scope>NUCLEOTIDE SEQUENCE</scope>
    <source>
        <strain evidence="9">FC423</strain>
    </source>
</reference>
<keyword evidence="8" id="KW-0812">Transmembrane</keyword>
<dbReference type="PRINTS" id="PR00463">
    <property type="entry name" value="EP450I"/>
</dbReference>
<organism evidence="9 10">
    <name type="scientific">Suillus discolor</name>
    <dbReference type="NCBI Taxonomy" id="1912936"/>
    <lineage>
        <taxon>Eukaryota</taxon>
        <taxon>Fungi</taxon>
        <taxon>Dikarya</taxon>
        <taxon>Basidiomycota</taxon>
        <taxon>Agaricomycotina</taxon>
        <taxon>Agaricomycetes</taxon>
        <taxon>Agaricomycetidae</taxon>
        <taxon>Boletales</taxon>
        <taxon>Suillineae</taxon>
        <taxon>Suillaceae</taxon>
        <taxon>Suillus</taxon>
    </lineage>
</organism>
<keyword evidence="4" id="KW-0479">Metal-binding</keyword>
<name>A0A9P7F4K0_9AGAM</name>
<dbReference type="PRINTS" id="PR00385">
    <property type="entry name" value="P450"/>
</dbReference>
<dbReference type="PANTHER" id="PTHR24287:SF1">
    <property type="entry name" value="P450, PUTATIVE (EUROFUNG)-RELATED"/>
    <property type="match status" value="1"/>
</dbReference>
<evidence type="ECO:0000256" key="5">
    <source>
        <dbReference type="ARBA" id="ARBA00023002"/>
    </source>
</evidence>
<dbReference type="PANTHER" id="PTHR24287">
    <property type="entry name" value="P450, PUTATIVE (EUROFUNG)-RELATED"/>
    <property type="match status" value="1"/>
</dbReference>
<dbReference type="GO" id="GO:0005506">
    <property type="term" value="F:iron ion binding"/>
    <property type="evidence" value="ECO:0007669"/>
    <property type="project" value="InterPro"/>
</dbReference>
<keyword evidence="8" id="KW-0472">Membrane</keyword>
<evidence type="ECO:0000313" key="9">
    <source>
        <dbReference type="EMBL" id="KAG2105762.1"/>
    </source>
</evidence>
<proteinExistence type="inferred from homology"/>
<dbReference type="RefSeq" id="XP_041291318.1">
    <property type="nucleotide sequence ID" value="XM_041437752.1"/>
</dbReference>
<dbReference type="AlphaFoldDB" id="A0A9P7F4K0"/>
<evidence type="ECO:0000256" key="4">
    <source>
        <dbReference type="ARBA" id="ARBA00022723"/>
    </source>
</evidence>
<keyword evidence="5" id="KW-0560">Oxidoreductase</keyword>
<dbReference type="InterPro" id="IPR001128">
    <property type="entry name" value="Cyt_P450"/>
</dbReference>
<dbReference type="SUPFAM" id="SSF48264">
    <property type="entry name" value="Cytochrome P450"/>
    <property type="match status" value="1"/>
</dbReference>